<feature type="signal peptide" evidence="1">
    <location>
        <begin position="1"/>
        <end position="18"/>
    </location>
</feature>
<dbReference type="EMBL" id="CAEKKB010000004">
    <property type="protein sequence ID" value="CAB4308344.1"/>
    <property type="molecule type" value="Genomic_DNA"/>
</dbReference>
<protein>
    <recommendedName>
        <fullName evidence="4">Secreted protein</fullName>
    </recommendedName>
</protein>
<name>A0A6J5XB56_PRUAR</name>
<reference evidence="3" key="1">
    <citation type="journal article" date="2020" name="Genome Biol.">
        <title>Gamete binning: chromosome-level and haplotype-resolved genome assembly enabled by high-throughput single-cell sequencing of gamete genomes.</title>
        <authorList>
            <person name="Campoy J.A."/>
            <person name="Sun H."/>
            <person name="Goel M."/>
            <person name="Jiao W.-B."/>
            <person name="Folz-Donahue K."/>
            <person name="Wang N."/>
            <person name="Rubio M."/>
            <person name="Liu C."/>
            <person name="Kukat C."/>
            <person name="Ruiz D."/>
            <person name="Huettel B."/>
            <person name="Schneeberger K."/>
        </authorList>
    </citation>
    <scope>NUCLEOTIDE SEQUENCE [LARGE SCALE GENOMIC DNA]</scope>
    <source>
        <strain evidence="3">cv. Rojo Pasion</strain>
    </source>
</reference>
<evidence type="ECO:0008006" key="4">
    <source>
        <dbReference type="Google" id="ProtNLM"/>
    </source>
</evidence>
<dbReference type="Proteomes" id="UP000507245">
    <property type="component" value="Unassembled WGS sequence"/>
</dbReference>
<evidence type="ECO:0000313" key="2">
    <source>
        <dbReference type="EMBL" id="CAB4308344.1"/>
    </source>
</evidence>
<dbReference type="AlphaFoldDB" id="A0A6J5XB56"/>
<gene>
    <name evidence="2" type="ORF">ORAREDHAP_LOCUS27730</name>
</gene>
<sequence length="88" mass="10314">MRWSFHARCWGFMPLFWAYMPHFRFTPPDLPNSNPFSVVPWLSSDRFLPSSSRCIGVYDFSRDGDSRADCYSDIDPAKREIANIVEFV</sequence>
<keyword evidence="1" id="KW-0732">Signal</keyword>
<accession>A0A6J5XB56</accession>
<keyword evidence="3" id="KW-1185">Reference proteome</keyword>
<evidence type="ECO:0000256" key="1">
    <source>
        <dbReference type="SAM" id="SignalP"/>
    </source>
</evidence>
<feature type="chain" id="PRO_5027076675" description="Secreted protein" evidence="1">
    <location>
        <begin position="19"/>
        <end position="88"/>
    </location>
</feature>
<organism evidence="2 3">
    <name type="scientific">Prunus armeniaca</name>
    <name type="common">Apricot</name>
    <name type="synonym">Armeniaca vulgaris</name>
    <dbReference type="NCBI Taxonomy" id="36596"/>
    <lineage>
        <taxon>Eukaryota</taxon>
        <taxon>Viridiplantae</taxon>
        <taxon>Streptophyta</taxon>
        <taxon>Embryophyta</taxon>
        <taxon>Tracheophyta</taxon>
        <taxon>Spermatophyta</taxon>
        <taxon>Magnoliopsida</taxon>
        <taxon>eudicotyledons</taxon>
        <taxon>Gunneridae</taxon>
        <taxon>Pentapetalae</taxon>
        <taxon>rosids</taxon>
        <taxon>fabids</taxon>
        <taxon>Rosales</taxon>
        <taxon>Rosaceae</taxon>
        <taxon>Amygdaloideae</taxon>
        <taxon>Amygdaleae</taxon>
        <taxon>Prunus</taxon>
    </lineage>
</organism>
<proteinExistence type="predicted"/>
<evidence type="ECO:0000313" key="3">
    <source>
        <dbReference type="Proteomes" id="UP000507245"/>
    </source>
</evidence>